<name>A0A0A9GLC9_ARUDO</name>
<reference evidence="1" key="2">
    <citation type="journal article" date="2015" name="Data Brief">
        <title>Shoot transcriptome of the giant reed, Arundo donax.</title>
        <authorList>
            <person name="Barrero R.A."/>
            <person name="Guerrero F.D."/>
            <person name="Moolhuijzen P."/>
            <person name="Goolsby J.A."/>
            <person name="Tidwell J."/>
            <person name="Bellgard S.E."/>
            <person name="Bellgard M.I."/>
        </authorList>
    </citation>
    <scope>NUCLEOTIDE SEQUENCE</scope>
    <source>
        <tissue evidence="1">Shoot tissue taken approximately 20 cm above the soil surface</tissue>
    </source>
</reference>
<protein>
    <submittedName>
        <fullName evidence="1">Uncharacterized protein</fullName>
    </submittedName>
</protein>
<dbReference type="EMBL" id="GBRH01172604">
    <property type="protein sequence ID" value="JAE25292.1"/>
    <property type="molecule type" value="Transcribed_RNA"/>
</dbReference>
<dbReference type="AlphaFoldDB" id="A0A0A9GLC9"/>
<evidence type="ECO:0000313" key="1">
    <source>
        <dbReference type="EMBL" id="JAE25292.1"/>
    </source>
</evidence>
<organism evidence="1">
    <name type="scientific">Arundo donax</name>
    <name type="common">Giant reed</name>
    <name type="synonym">Donax arundinaceus</name>
    <dbReference type="NCBI Taxonomy" id="35708"/>
    <lineage>
        <taxon>Eukaryota</taxon>
        <taxon>Viridiplantae</taxon>
        <taxon>Streptophyta</taxon>
        <taxon>Embryophyta</taxon>
        <taxon>Tracheophyta</taxon>
        <taxon>Spermatophyta</taxon>
        <taxon>Magnoliopsida</taxon>
        <taxon>Liliopsida</taxon>
        <taxon>Poales</taxon>
        <taxon>Poaceae</taxon>
        <taxon>PACMAD clade</taxon>
        <taxon>Arundinoideae</taxon>
        <taxon>Arundineae</taxon>
        <taxon>Arundo</taxon>
    </lineage>
</organism>
<proteinExistence type="predicted"/>
<reference evidence="1" key="1">
    <citation type="submission" date="2014-09" db="EMBL/GenBank/DDBJ databases">
        <authorList>
            <person name="Magalhaes I.L.F."/>
            <person name="Oliveira U."/>
            <person name="Santos F.R."/>
            <person name="Vidigal T.H.D.A."/>
            <person name="Brescovit A.D."/>
            <person name="Santos A.J."/>
        </authorList>
    </citation>
    <scope>NUCLEOTIDE SEQUENCE</scope>
    <source>
        <tissue evidence="1">Shoot tissue taken approximately 20 cm above the soil surface</tissue>
    </source>
</reference>
<accession>A0A0A9GLC9</accession>
<sequence>MHWGPNCFSAWMSSIMSGVD</sequence>